<dbReference type="AlphaFoldDB" id="A0A6J6LZQ4"/>
<keyword evidence="1" id="KW-0560">Oxidoreductase</keyword>
<feature type="domain" description="Enoyl reductase (ER)" evidence="2">
    <location>
        <begin position="23"/>
        <end position="339"/>
    </location>
</feature>
<dbReference type="GO" id="GO:0016628">
    <property type="term" value="F:oxidoreductase activity, acting on the CH-CH group of donors, NAD or NADP as acceptor"/>
    <property type="evidence" value="ECO:0007669"/>
    <property type="project" value="InterPro"/>
</dbReference>
<dbReference type="InterPro" id="IPR045010">
    <property type="entry name" value="MDR_fam"/>
</dbReference>
<dbReference type="PANTHER" id="PTHR43205">
    <property type="entry name" value="PROSTAGLANDIN REDUCTASE"/>
    <property type="match status" value="1"/>
</dbReference>
<proteinExistence type="predicted"/>
<dbReference type="InterPro" id="IPR041694">
    <property type="entry name" value="ADH_N_2"/>
</dbReference>
<dbReference type="Pfam" id="PF16884">
    <property type="entry name" value="ADH_N_2"/>
    <property type="match status" value="1"/>
</dbReference>
<protein>
    <submittedName>
        <fullName evidence="3">Unannotated protein</fullName>
    </submittedName>
</protein>
<dbReference type="Gene3D" id="3.40.50.720">
    <property type="entry name" value="NAD(P)-binding Rossmann-like Domain"/>
    <property type="match status" value="1"/>
</dbReference>
<dbReference type="InterPro" id="IPR013149">
    <property type="entry name" value="ADH-like_C"/>
</dbReference>
<evidence type="ECO:0000313" key="3">
    <source>
        <dbReference type="EMBL" id="CAB4666489.1"/>
    </source>
</evidence>
<dbReference type="InterPro" id="IPR036291">
    <property type="entry name" value="NAD(P)-bd_dom_sf"/>
</dbReference>
<sequence>MTYLENSGVSSNTSIHLARRPSGLPVAADWRRETHDIPEPGPGEFLVRITMISLDPAMRGWLDDRPSYLPPVAIDEVMRAGAVGEVVISSHPRFKVGDYVLGTFGVQEYAISGGTGVTLIDPKLGTPSMYLGVLGMTGMTAYFGFFNYGRPRAGDTVVVSAAAGAVGSIVGQLAKINGCRTIGLAGGPAKCGYVVDELGFDAAIDYKNEPLRESFQQHCPTGVDVYFDNVGGGILNTALGHLAMHARIVICGAISQYNAESSTPGPSNYLALLVRRGTMQGFLVFDHADEYPIARKRLAQWVKEGKIIAPETIVPGKVADFHDVFLRLFSGDNTGKLILDITAS</sequence>
<accession>A0A6J6LZQ4</accession>
<dbReference type="FunFam" id="3.40.50.720:FF:000121">
    <property type="entry name" value="Prostaglandin reductase 2"/>
    <property type="match status" value="1"/>
</dbReference>
<dbReference type="CDD" id="cd05288">
    <property type="entry name" value="PGDH"/>
    <property type="match status" value="1"/>
</dbReference>
<organism evidence="3">
    <name type="scientific">freshwater metagenome</name>
    <dbReference type="NCBI Taxonomy" id="449393"/>
    <lineage>
        <taxon>unclassified sequences</taxon>
        <taxon>metagenomes</taxon>
        <taxon>ecological metagenomes</taxon>
    </lineage>
</organism>
<dbReference type="SMART" id="SM00829">
    <property type="entry name" value="PKS_ER"/>
    <property type="match status" value="1"/>
</dbReference>
<dbReference type="InterPro" id="IPR020843">
    <property type="entry name" value="ER"/>
</dbReference>
<evidence type="ECO:0000259" key="2">
    <source>
        <dbReference type="SMART" id="SM00829"/>
    </source>
</evidence>
<dbReference type="PANTHER" id="PTHR43205:SF7">
    <property type="entry name" value="PROSTAGLANDIN REDUCTASE 1"/>
    <property type="match status" value="1"/>
</dbReference>
<dbReference type="Pfam" id="PF00107">
    <property type="entry name" value="ADH_zinc_N"/>
    <property type="match status" value="1"/>
</dbReference>
<dbReference type="InterPro" id="IPR011032">
    <property type="entry name" value="GroES-like_sf"/>
</dbReference>
<dbReference type="SUPFAM" id="SSF51735">
    <property type="entry name" value="NAD(P)-binding Rossmann-fold domains"/>
    <property type="match status" value="1"/>
</dbReference>
<reference evidence="3" key="1">
    <citation type="submission" date="2020-05" db="EMBL/GenBank/DDBJ databases">
        <authorList>
            <person name="Chiriac C."/>
            <person name="Salcher M."/>
            <person name="Ghai R."/>
            <person name="Kavagutti S V."/>
        </authorList>
    </citation>
    <scope>NUCLEOTIDE SEQUENCE</scope>
</reference>
<name>A0A6J6LZQ4_9ZZZZ</name>
<dbReference type="EMBL" id="CAEZWW010000030">
    <property type="protein sequence ID" value="CAB4666489.1"/>
    <property type="molecule type" value="Genomic_DNA"/>
</dbReference>
<dbReference type="SUPFAM" id="SSF50129">
    <property type="entry name" value="GroES-like"/>
    <property type="match status" value="1"/>
</dbReference>
<dbReference type="Gene3D" id="3.90.180.10">
    <property type="entry name" value="Medium-chain alcohol dehydrogenases, catalytic domain"/>
    <property type="match status" value="1"/>
</dbReference>
<evidence type="ECO:0000256" key="1">
    <source>
        <dbReference type="ARBA" id="ARBA00023002"/>
    </source>
</evidence>
<gene>
    <name evidence="3" type="ORF">UFOPK2310_00380</name>
</gene>